<organism evidence="1">
    <name type="scientific">marine sediment metagenome</name>
    <dbReference type="NCBI Taxonomy" id="412755"/>
    <lineage>
        <taxon>unclassified sequences</taxon>
        <taxon>metagenomes</taxon>
        <taxon>ecological metagenomes</taxon>
    </lineage>
</organism>
<comment type="caution">
    <text evidence="1">The sequence shown here is derived from an EMBL/GenBank/DDBJ whole genome shotgun (WGS) entry which is preliminary data.</text>
</comment>
<name>A0A0F9JGX3_9ZZZZ</name>
<gene>
    <name evidence="1" type="ORF">LCGC14_1454200</name>
</gene>
<sequence length="789" mass="89748">MKGRGWLNPTTKRLEQIPDILVSRKIDQSVLLEENVYFAGAPQINSYYKFTYFRSAAQKAGSKMSYVLQKTNARVISTGAHQKIVSGAKSVVSLAPKTKSFSYVPDTSTSSELSQRGFTKETQYELFTLLFDPQFKLENNKVVPLAMNNLDILNGFFKSGSLDSEFGFGPDIKRVNFVINELGLDLSKLQKLIWKTSSGDFLKSQSLKGWLNDIYAVLINYDNSKPDADPIIKKFSKQLIELSKRFDYETLEASSKKSSQKEINMAKVIFEAIQSIFGHFTIRLMFANMIDFYGDAGNFKIKIKNRPVLQYTSRKSLSSYLKHIGLVTPSAQSESPLNSLKGRNDVPNYSPMHIFGLFFLDSYIYLPLKTSSVKLMDNALIFNTGPLVAIDSVISANTPRKLSTNIARDFATSYLTSYTATRDMKIPQLVLPRFIESQKHLFEFIKKEIKSQVEDANYLGDKGKSVRFATEIVKKARMSIFDPDFTKGQIRYQIEKSLTDLTTRYNEYQEIIFHGIIDPNKGGNFVLKISQIKLLESNFQSWGYIKNLHENNGFFKHSKNPMYIDNYIIDTADNIGTKISKFASGKARIYILHDTGDPNLGYQYLKPQTSHATEENPNGLVYVEALKHMKWIPKVEKNSEGKDDRTKIRTYFDVDLNPKNSKDKYILQHLVKVVLSTTDIIVVKEEGASWSDSEYTFAFNQYGFLSPSQIHSGSGTDTFYGSDKTGFRLFNYQMNLVKQTASFNSPLDWLLSPGWTFGGGSDFHQYLNNLFANNDDYSKLLEQYLSTYG</sequence>
<protein>
    <submittedName>
        <fullName evidence="1">Uncharacterized protein</fullName>
    </submittedName>
</protein>
<reference evidence="1" key="1">
    <citation type="journal article" date="2015" name="Nature">
        <title>Complex archaea that bridge the gap between prokaryotes and eukaryotes.</title>
        <authorList>
            <person name="Spang A."/>
            <person name="Saw J.H."/>
            <person name="Jorgensen S.L."/>
            <person name="Zaremba-Niedzwiedzka K."/>
            <person name="Martijn J."/>
            <person name="Lind A.E."/>
            <person name="van Eijk R."/>
            <person name="Schleper C."/>
            <person name="Guy L."/>
            <person name="Ettema T.J."/>
        </authorList>
    </citation>
    <scope>NUCLEOTIDE SEQUENCE</scope>
</reference>
<dbReference type="AlphaFoldDB" id="A0A0F9JGX3"/>
<dbReference type="EMBL" id="LAZR01010049">
    <property type="protein sequence ID" value="KKM69104.1"/>
    <property type="molecule type" value="Genomic_DNA"/>
</dbReference>
<evidence type="ECO:0000313" key="1">
    <source>
        <dbReference type="EMBL" id="KKM69104.1"/>
    </source>
</evidence>
<proteinExistence type="predicted"/>
<accession>A0A0F9JGX3</accession>